<evidence type="ECO:0000256" key="1">
    <source>
        <dbReference type="SAM" id="SignalP"/>
    </source>
</evidence>
<dbReference type="Proteomes" id="UP000626109">
    <property type="component" value="Unassembled WGS sequence"/>
</dbReference>
<dbReference type="PROSITE" id="PS50105">
    <property type="entry name" value="SAM_DOMAIN"/>
    <property type="match status" value="1"/>
</dbReference>
<feature type="signal peptide" evidence="1">
    <location>
        <begin position="1"/>
        <end position="41"/>
    </location>
</feature>
<dbReference type="Gene3D" id="1.10.150.50">
    <property type="entry name" value="Transcription Factor, Ets-1"/>
    <property type="match status" value="1"/>
</dbReference>
<feature type="chain" id="PRO_5032731860" description="SAM domain-containing protein" evidence="1">
    <location>
        <begin position="42"/>
        <end position="831"/>
    </location>
</feature>
<dbReference type="AlphaFoldDB" id="A0A813JK70"/>
<dbReference type="SMART" id="SM00454">
    <property type="entry name" value="SAM"/>
    <property type="match status" value="1"/>
</dbReference>
<evidence type="ECO:0000313" key="4">
    <source>
        <dbReference type="Proteomes" id="UP000626109"/>
    </source>
</evidence>
<comment type="caution">
    <text evidence="3">The sequence shown here is derived from an EMBL/GenBank/DDBJ whole genome shotgun (WGS) entry which is preliminary data.</text>
</comment>
<name>A0A813JK70_POLGL</name>
<sequence length="831" mass="91397">MVFIGFQGTRQVGMPRRRRVCMQASLPILLAVALFVPVAPAAEVCSASQAVVQWKTEQVVQWLSDTVKLPQYSEVFASQEIDGLTLLYGLTDNELQSELGVKPLGHRKNMLRAIAQLQLCTRGHGSAGVPLAASSSGPNLQETSAGLNQQLYVAALEDAPDRGTVQLYGEHMNELKAAIMKELHEAGGDPKWIPNWPEVADLVHVSEETLDKIRSLGIGQVLQQRLQAVNSLRLKHNVWHKVSSIERAGVKDPQAHPMYATPGTQEWQELVSAAEAIRAYLLTFPMDIDAHVWARCVAFALADWPRVNSSLAAVYSMAHASARHVCSARPSQLSEQPLGPPHGHRMTKLPIGSEDCELASDFLLNIAHDWADTILLSHRDGASNVSLMEAALQAFEIRTRVYVDVDALQQFLVGPGFPPFGTFSFPNISHSSRCGLQHHQQQVEHLIEILQATSTCGSKQPASSRDEATAVQILTRFSGTCTEVVAQLRQAADAYGFAVRRGEESLGPRNDSATPGLQHDEFMLPADATQRILPYLNRHLHLDPAGAAISAEKSALSSPPGSEKWKQYEKLDPDEVFVIDGVFSPEALDGFLKFTERSTVFHGLKSGGYMCGYWHTGYAPPLFAQAYAELAAALPWVFCNHRLTQAWAYKYDDNEDHAPEDSWKTPSAGIGIHADEASVNVNCWLVPESSLTDAEKGGMLVWPTRPNVSEGGYNSGRHKTRWGQNESGHFILSTFLNTDTYYDLEETQAQRIPYKGNRCVIFDSAYYHATNKATFKKGFKNRRINLTFLAGIMHDTCEAVQSRSSAGKRAAAVSRIVGVAASVLERESRGL</sequence>
<protein>
    <recommendedName>
        <fullName evidence="2">SAM domain-containing protein</fullName>
    </recommendedName>
</protein>
<dbReference type="InterPro" id="IPR001660">
    <property type="entry name" value="SAM"/>
</dbReference>
<proteinExistence type="predicted"/>
<feature type="domain" description="SAM" evidence="2">
    <location>
        <begin position="54"/>
        <end position="120"/>
    </location>
</feature>
<gene>
    <name evidence="3" type="ORF">PGLA2088_LOCUS22053</name>
</gene>
<dbReference type="SUPFAM" id="SSF47769">
    <property type="entry name" value="SAM/Pointed domain"/>
    <property type="match status" value="1"/>
</dbReference>
<dbReference type="Pfam" id="PF00536">
    <property type="entry name" value="SAM_1"/>
    <property type="match status" value="1"/>
</dbReference>
<dbReference type="EMBL" id="CAJNNW010025882">
    <property type="protein sequence ID" value="CAE8680699.1"/>
    <property type="molecule type" value="Genomic_DNA"/>
</dbReference>
<evidence type="ECO:0000259" key="2">
    <source>
        <dbReference type="PROSITE" id="PS50105"/>
    </source>
</evidence>
<dbReference type="InterPro" id="IPR013761">
    <property type="entry name" value="SAM/pointed_sf"/>
</dbReference>
<accession>A0A813JK70</accession>
<reference evidence="3" key="1">
    <citation type="submission" date="2021-02" db="EMBL/GenBank/DDBJ databases">
        <authorList>
            <person name="Dougan E. K."/>
            <person name="Rhodes N."/>
            <person name="Thang M."/>
            <person name="Chan C."/>
        </authorList>
    </citation>
    <scope>NUCLEOTIDE SEQUENCE</scope>
</reference>
<evidence type="ECO:0000313" key="3">
    <source>
        <dbReference type="EMBL" id="CAE8680699.1"/>
    </source>
</evidence>
<keyword evidence="1" id="KW-0732">Signal</keyword>
<organism evidence="3 4">
    <name type="scientific">Polarella glacialis</name>
    <name type="common">Dinoflagellate</name>
    <dbReference type="NCBI Taxonomy" id="89957"/>
    <lineage>
        <taxon>Eukaryota</taxon>
        <taxon>Sar</taxon>
        <taxon>Alveolata</taxon>
        <taxon>Dinophyceae</taxon>
        <taxon>Suessiales</taxon>
        <taxon>Suessiaceae</taxon>
        <taxon>Polarella</taxon>
    </lineage>
</organism>